<evidence type="ECO:0000256" key="10">
    <source>
        <dbReference type="ARBA" id="ARBA00022595"/>
    </source>
</evidence>
<evidence type="ECO:0000256" key="14">
    <source>
        <dbReference type="ARBA" id="ARBA00022870"/>
    </source>
</evidence>
<dbReference type="InterPro" id="IPR013828">
    <property type="entry name" value="Hemagglutn_HA1_a/b_dom_sf"/>
</dbReference>
<keyword evidence="17 24" id="KW-1133">Transmembrane helix</keyword>
<dbReference type="GO" id="GO:0020002">
    <property type="term" value="C:host cell plasma membrane"/>
    <property type="evidence" value="ECO:0007669"/>
    <property type="project" value="UniProtKB-SubCell"/>
</dbReference>
<feature type="coiled-coil region" evidence="26">
    <location>
        <begin position="400"/>
        <end position="452"/>
    </location>
</feature>
<evidence type="ECO:0000256" key="2">
    <source>
        <dbReference type="ARBA" id="ARBA00004310"/>
    </source>
</evidence>
<feature type="transmembrane region" description="Helical" evidence="24">
    <location>
        <begin position="550"/>
        <end position="574"/>
    </location>
</feature>
<proteinExistence type="inferred from homology"/>
<keyword evidence="10 24" id="KW-1162">Viral penetration into host cytoplasm</keyword>
<keyword evidence="16 24" id="KW-1164">Virus endocytosis by host</keyword>
<comment type="PTM">
    <text evidence="24">In natural infection, inactive HA is matured into HA1 and HA2 outside the cell by one or more trypsin-like, arginine-specific endoprotease secreted by the bronchial epithelial cells. One identified protease that may be involved in this process is secreted in lungs by club cells.</text>
</comment>
<feature type="lipid moiety-binding region" description="S-palmitoyl cysteine; by host" evidence="24">
    <location>
        <position position="584"/>
    </location>
</feature>
<keyword evidence="24" id="KW-0732">Signal</keyword>
<evidence type="ECO:0000256" key="6">
    <source>
        <dbReference type="ARBA" id="ARBA00022510"/>
    </source>
</evidence>
<keyword evidence="11 24" id="KW-0812">Transmembrane</keyword>
<keyword evidence="15 24" id="KW-0261">Viral envelope protein</keyword>
<accession>A0A023PUC2</accession>
<dbReference type="Gene3D" id="3.90.20.10">
    <property type="match status" value="1"/>
</dbReference>
<dbReference type="InterPro" id="IPR001364">
    <property type="entry name" value="Hemagglutn_influenz_A/B"/>
</dbReference>
<evidence type="ECO:0000256" key="7">
    <source>
        <dbReference type="ARBA" id="ARBA00022511"/>
    </source>
</evidence>
<dbReference type="PRINTS" id="PR00329">
    <property type="entry name" value="HEMAGGLUTN12"/>
</dbReference>
<dbReference type="GO" id="GO:0075509">
    <property type="term" value="P:endocytosis involved in viral entry into host cell"/>
    <property type="evidence" value="ECO:0007669"/>
    <property type="project" value="UniProtKB-KW"/>
</dbReference>
<keyword evidence="26" id="KW-0175">Coiled coil</keyword>
<keyword evidence="7 24" id="KW-1032">Host cell membrane</keyword>
<dbReference type="GO" id="GO:0046761">
    <property type="term" value="P:viral budding from plasma membrane"/>
    <property type="evidence" value="ECO:0007669"/>
    <property type="project" value="UniProtKB-UniRule"/>
</dbReference>
<feature type="lipid moiety-binding region" description="S-palmitoyl cysteine; by host" evidence="24">
    <location>
        <position position="581"/>
    </location>
</feature>
<reference evidence="27" key="1">
    <citation type="submission" date="2014-04" db="EMBL/GenBank/DDBJ databases">
        <title>GEISS Influenza Surveillance and Response Program.</title>
        <authorList>
            <person name="Thammavong H."/>
            <person name="Balansay-Ames M."/>
            <person name="Hawksworth A."/>
            <person name="Myers C.A."/>
            <person name="Connors B."/>
            <person name="de Mattos C."/>
            <person name="Brice G."/>
        </authorList>
    </citation>
    <scope>NUCLEOTIDE SEQUENCE</scope>
    <source>
        <strain evidence="27">B/California/NHRC418030/2014</strain>
    </source>
</reference>
<evidence type="ECO:0000256" key="12">
    <source>
        <dbReference type="ARBA" id="ARBA00022804"/>
    </source>
</evidence>
<name>A0A023PUC2_9INFB</name>
<keyword evidence="19 24" id="KW-0564">Palmitate</keyword>
<keyword evidence="13 24" id="KW-0946">Virion</keyword>
<feature type="disulfide bond" evidence="24">
    <location>
        <begin position="75"/>
        <end position="87"/>
    </location>
</feature>
<keyword evidence="5 24" id="KW-1168">Fusion of virus membrane with host membrane</keyword>
<evidence type="ECO:0000256" key="24">
    <source>
        <dbReference type="HAMAP-Rule" id="MF_04072"/>
    </source>
</evidence>
<dbReference type="SUPFAM" id="SSF49818">
    <property type="entry name" value="Viral protein domain"/>
    <property type="match status" value="1"/>
</dbReference>
<evidence type="ECO:0000256" key="23">
    <source>
        <dbReference type="ARBA" id="ARBA00023296"/>
    </source>
</evidence>
<evidence type="ECO:0000256" key="16">
    <source>
        <dbReference type="ARBA" id="ARBA00022890"/>
    </source>
</evidence>
<evidence type="ECO:0000256" key="18">
    <source>
        <dbReference type="ARBA" id="ARBA00023136"/>
    </source>
</evidence>
<dbReference type="InterPro" id="IPR000386">
    <property type="entry name" value="Hemagglutn_influenz_B"/>
</dbReference>
<dbReference type="GO" id="GO:0019062">
    <property type="term" value="P:virion attachment to host cell"/>
    <property type="evidence" value="ECO:0007669"/>
    <property type="project" value="UniProtKB-KW"/>
</dbReference>
<dbReference type="SUPFAM" id="SSF58064">
    <property type="entry name" value="Influenza hemagglutinin (stalk)"/>
    <property type="match status" value="1"/>
</dbReference>
<dbReference type="InterPro" id="IPR008980">
    <property type="entry name" value="Capsid_hemagglutn"/>
</dbReference>
<keyword evidence="23 24" id="KW-1160">Virus entry into host cell</keyword>
<keyword evidence="6 24" id="KW-1170">Fusion of virus membrane with host endosomal membrane</keyword>
<dbReference type="GO" id="GO:0016020">
    <property type="term" value="C:membrane"/>
    <property type="evidence" value="ECO:0007669"/>
    <property type="project" value="UniProtKB-UniRule"/>
</dbReference>
<evidence type="ECO:0000256" key="8">
    <source>
        <dbReference type="ARBA" id="ARBA00022546"/>
    </source>
</evidence>
<dbReference type="GO" id="GO:0019064">
    <property type="term" value="P:fusion of virus membrane with host plasma membrane"/>
    <property type="evidence" value="ECO:0007669"/>
    <property type="project" value="InterPro"/>
</dbReference>
<gene>
    <name evidence="24 27" type="primary">HA</name>
</gene>
<keyword evidence="8 24" id="KW-0348">Hemagglutinin</keyword>
<evidence type="ECO:0000256" key="5">
    <source>
        <dbReference type="ARBA" id="ARBA00022506"/>
    </source>
</evidence>
<keyword evidence="12 24" id="KW-1161">Viral attachment to host cell</keyword>
<dbReference type="Gene3D" id="3.90.209.20">
    <property type="match status" value="1"/>
</dbReference>
<protein>
    <recommendedName>
        <fullName evidence="24">Hemagglutinin</fullName>
    </recommendedName>
    <component>
        <recommendedName>
            <fullName evidence="24">Hemagglutinin HA1 chain</fullName>
        </recommendedName>
    </component>
    <component>
        <recommendedName>
            <fullName evidence="24">Hemagglutinin HA2 chain</fullName>
        </recommendedName>
    </component>
</protein>
<evidence type="ECO:0000256" key="4">
    <source>
        <dbReference type="ARBA" id="ARBA00011292"/>
    </source>
</evidence>
<dbReference type="GO" id="GO:0055036">
    <property type="term" value="C:virion membrane"/>
    <property type="evidence" value="ECO:0007669"/>
    <property type="project" value="UniProtKB-SubCell"/>
</dbReference>
<keyword evidence="22 24" id="KW-0449">Lipoprotein</keyword>
<keyword evidence="18 24" id="KW-0472">Membrane</keyword>
<dbReference type="PRINTS" id="PR00331">
    <property type="entry name" value="HEMAGGLUTN2"/>
</dbReference>
<dbReference type="HAMAP" id="MF_04072">
    <property type="entry name" value="INFV_HEMA"/>
    <property type="match status" value="1"/>
</dbReference>
<evidence type="ECO:0000256" key="20">
    <source>
        <dbReference type="ARBA" id="ARBA00023157"/>
    </source>
</evidence>
<evidence type="ECO:0000256" key="9">
    <source>
        <dbReference type="ARBA" id="ARBA00022581"/>
    </source>
</evidence>
<evidence type="ECO:0000256" key="3">
    <source>
        <dbReference type="ARBA" id="ARBA00006321"/>
    </source>
</evidence>
<evidence type="ECO:0000256" key="22">
    <source>
        <dbReference type="ARBA" id="ARBA00023288"/>
    </source>
</evidence>
<organism evidence="27">
    <name type="scientific">Influenza B virus</name>
    <name type="common">B/California/NHRC418030/2014</name>
    <dbReference type="NCBI Taxonomy" id="1483495"/>
    <lineage>
        <taxon>Viruses</taxon>
        <taxon>Riboviria</taxon>
        <taxon>Orthornavirae</taxon>
        <taxon>Negarnaviricota</taxon>
        <taxon>Polyploviricotina</taxon>
        <taxon>Insthoviricetes</taxon>
        <taxon>Articulavirales</taxon>
        <taxon>Orthomyxoviridae</taxon>
        <taxon>Betainfluenzavirus</taxon>
        <taxon>Betainfluenzavirus influenzae</taxon>
        <taxon>Influenza B virus</taxon>
    </lineage>
</organism>
<dbReference type="SMR" id="A0A023PUC2"/>
<evidence type="ECO:0000256" key="21">
    <source>
        <dbReference type="ARBA" id="ARBA00023180"/>
    </source>
</evidence>
<feature type="disulfide bond" evidence="24">
    <location>
        <begin position="506"/>
        <end position="510"/>
    </location>
</feature>
<evidence type="ECO:0000256" key="11">
    <source>
        <dbReference type="ARBA" id="ARBA00022692"/>
    </source>
</evidence>
<dbReference type="Gene3D" id="2.10.77.10">
    <property type="entry name" value="Hemagglutinin Chain A, Domain 2"/>
    <property type="match status" value="1"/>
</dbReference>
<keyword evidence="21 24" id="KW-0325">Glycoprotein</keyword>
<evidence type="ECO:0000256" key="26">
    <source>
        <dbReference type="SAM" id="Coils"/>
    </source>
</evidence>
<comment type="similarity">
    <text evidence="3 24 25">Belongs to the influenza viruses hemagglutinin family.</text>
</comment>
<sequence length="585" mass="63252">MKAIIVLLMVVTSNADRICTGITSSNSPHVVKTATQGEVNVTGVIPLTTTPTKSHFANLKGTETRGKLCPKCLNCTDLDVALGRPKCTGKIPSARVSILHEVRPVTSGCFPIMHDRTKIRQLPNLLRGYEHIRLSTHNVINAEDAPGGPYKIGTSGSCPNVTNGNGFFATMAWAVPKNDKNKTATNPLTIEVPYICTEGEDQITVWGFHSDNETQMAKLYGDSKPQKFTSSANGVTTHYVSQIGGFPNQTEDGGLPQSGRIVVDYMVQKSGKTGTITYQRGILLPQKVWCASGRSKVIKGSLPLIGEADCLHEKYGGLNKSKPYYTGEHAKAIGNCPIWVKTPLKLANGTKYRPPAKLLKERGFFGAIAGFLEGGWEGMIAGWHGYTSHGAHGVAVAADLKSTQEAINKITKNLNSLSELEVKNLQRLSGAMDELHNEILELDEKVDDLRADTISSQIELAVLLSNEGIINSEDEHLLALERKLKKMLGPSAVEIGNGCFETKHKCNQTCLDRIAAGTFDAGEFSLPTFDSLNITAASLNDDGLDNHTILLYYSTAASSLAVTLMIAIFVVYMVSRDNVSCSICL</sequence>
<keyword evidence="9 24" id="KW-0945">Host-virus interaction</keyword>
<dbReference type="GO" id="GO:0019031">
    <property type="term" value="C:viral envelope"/>
    <property type="evidence" value="ECO:0007669"/>
    <property type="project" value="UniProtKB-UniRule"/>
</dbReference>
<evidence type="ECO:0000313" key="27">
    <source>
        <dbReference type="EMBL" id="AHX38174.1"/>
    </source>
</evidence>
<dbReference type="EMBL" id="KJ650535">
    <property type="protein sequence ID" value="AHX38174.1"/>
    <property type="molecule type" value="Viral_cRNA"/>
</dbReference>
<comment type="function">
    <text evidence="25">Binds to sialic acid-containing receptors on the cell surface, bringing about the attachment of the virus particle to the cell. This attachment induces virion internalization of about two third of the virus particles through clathrin-dependent endocytosis and about one third through a clathrin- and caveolin-independent pathway. Plays a major role in the determination of host range restriction and virulence. Class I viral fusion protein. Responsible for penetration of the virus into the cell cytoplasm by mediating the fusion of the membrane of the endocytosed virus particle with the endosomal membrane. Low pH in endosomes induces an irreversible conformational change in HA2, releasing the fusion hydrophobic peptide. Several trimers are required to form a competent fusion pore.</text>
</comment>
<keyword evidence="20 24" id="KW-1015">Disulfide bond</keyword>
<comment type="PTM">
    <text evidence="24">Palmitoylated.</text>
</comment>
<comment type="subcellular location">
    <subcellularLocation>
        <location evidence="2 24">Host apical cell membrane</location>
        <topology evidence="2 24">Single-pass type I membrane protein</topology>
    </subcellularLocation>
    <subcellularLocation>
        <location evidence="24">Virion membrane</location>
        <topology evidence="24">Single-pass type I membrane protein</topology>
    </subcellularLocation>
    <text evidence="24">Targeted to the apical plasma membrane in epithelial polarized cells through a signal present in the transmembrane domain. Associated with glycosphingolipid- and cholesterol-enriched detergent-resistant lipid rafts.</text>
</comment>
<dbReference type="GO" id="GO:0046789">
    <property type="term" value="F:host cell surface receptor binding"/>
    <property type="evidence" value="ECO:0007669"/>
    <property type="project" value="UniProtKB-UniRule"/>
</dbReference>
<dbReference type="GO" id="GO:0039654">
    <property type="term" value="P:fusion of virus membrane with host endosome membrane"/>
    <property type="evidence" value="ECO:0007669"/>
    <property type="project" value="UniProtKB-UniRule"/>
</dbReference>
<evidence type="ECO:0000256" key="1">
    <source>
        <dbReference type="ARBA" id="ARBA00002710"/>
    </source>
</evidence>
<dbReference type="Pfam" id="PF00509">
    <property type="entry name" value="Hemagglutinin"/>
    <property type="match status" value="1"/>
</dbReference>
<comment type="function">
    <text evidence="1 24">Binds to sialic acid-containing receptors on the cell surface, bringing about the attachment of the virus particle to the cell. Plays a major role in the determination of host range restriction and virulence. Class I viral fusion protein. Responsible for penetration of the virus into the cell cytoplasm by mediating the fusion of the membrane of the endocytosed virus particle with the endosomal membrane. Low pH in endosomes induce an irreversible conformational change in HA2, releasing the fusion hydrophobic peptide. Several trimers are required to form a competent fusion pore.</text>
</comment>
<evidence type="ECO:0000256" key="19">
    <source>
        <dbReference type="ARBA" id="ARBA00023139"/>
    </source>
</evidence>
<evidence type="ECO:0000256" key="15">
    <source>
        <dbReference type="ARBA" id="ARBA00022879"/>
    </source>
</evidence>
<evidence type="ECO:0000256" key="13">
    <source>
        <dbReference type="ARBA" id="ARBA00022844"/>
    </source>
</evidence>
<feature type="site" description="Cleavage; by host" evidence="24">
    <location>
        <begin position="362"/>
        <end position="363"/>
    </location>
</feature>
<evidence type="ECO:0000256" key="25">
    <source>
        <dbReference type="RuleBase" id="RU003324"/>
    </source>
</evidence>
<comment type="caution">
    <text evidence="24">Lacks conserved residue(s) required for the propagation of feature annotation.</text>
</comment>
<evidence type="ECO:0000256" key="17">
    <source>
        <dbReference type="ARBA" id="ARBA00022989"/>
    </source>
</evidence>
<keyword evidence="14 24" id="KW-1043">Host membrane</keyword>
<comment type="subunit">
    <text evidence="4 24 25">Homotrimer of disulfide-linked HA1-HA2.</text>
</comment>